<comment type="caution">
    <text evidence="4">The sequence shown here is derived from an EMBL/GenBank/DDBJ whole genome shotgun (WGS) entry which is preliminary data.</text>
</comment>
<dbReference type="PANTHER" id="PTHR35936:SF19">
    <property type="entry name" value="AMINO-ACID-BINDING PROTEIN YXEM-RELATED"/>
    <property type="match status" value="1"/>
</dbReference>
<organism evidence="4 5">
    <name type="scientific">Pseudoduganella guangdongensis</name>
    <dbReference type="NCBI Taxonomy" id="2692179"/>
    <lineage>
        <taxon>Bacteria</taxon>
        <taxon>Pseudomonadati</taxon>
        <taxon>Pseudomonadota</taxon>
        <taxon>Betaproteobacteria</taxon>
        <taxon>Burkholderiales</taxon>
        <taxon>Oxalobacteraceae</taxon>
        <taxon>Telluria group</taxon>
        <taxon>Pseudoduganella</taxon>
    </lineage>
</organism>
<protein>
    <submittedName>
        <fullName evidence="4">Transporter substrate-binding domain-containing protein</fullName>
    </submittedName>
</protein>
<dbReference type="PROSITE" id="PS51257">
    <property type="entry name" value="PROKAR_LIPOPROTEIN"/>
    <property type="match status" value="1"/>
</dbReference>
<dbReference type="InterPro" id="IPR001638">
    <property type="entry name" value="Solute-binding_3/MltF_N"/>
</dbReference>
<evidence type="ECO:0000256" key="2">
    <source>
        <dbReference type="SAM" id="SignalP"/>
    </source>
</evidence>
<sequence>MNRTDMPLRRALAATALGLACSAGMGRAAAAPCGPLTVAMYEHGALYYRQGEQWAGIDKDIVDELARRTGCELRMTRDSRIRIWTMLKEGTLDMTMSGIPTAEREGFARFTPYLQARNMLLLRNDAARGAATLEQIAAQPELKVAVIKGFKHGAAYDAWLERLRKQGRVHEAPDYATLVRLFQYGRVQAILQLSSNIDALQRDTALAGRFRVLDLVPRENVVGALVISRLVAEAHAAKLEQALRAMREDGTIKAIMERHVSHERAQVMLAR</sequence>
<reference evidence="4 5" key="1">
    <citation type="submission" date="2019-12" db="EMBL/GenBank/DDBJ databases">
        <title>Novel species isolated from a subtropical stream in China.</title>
        <authorList>
            <person name="Lu H."/>
        </authorList>
    </citation>
    <scope>NUCLEOTIDE SEQUENCE [LARGE SCALE GENOMIC DNA]</scope>
    <source>
        <strain evidence="4 5">DS3</strain>
    </source>
</reference>
<keyword evidence="1 2" id="KW-0732">Signal</keyword>
<evidence type="ECO:0000313" key="4">
    <source>
        <dbReference type="EMBL" id="MYN03489.1"/>
    </source>
</evidence>
<dbReference type="RefSeq" id="WP_161026465.1">
    <property type="nucleotide sequence ID" value="NZ_WWCJ01000010.1"/>
</dbReference>
<dbReference type="EMBL" id="WWCJ01000010">
    <property type="protein sequence ID" value="MYN03489.1"/>
    <property type="molecule type" value="Genomic_DNA"/>
</dbReference>
<keyword evidence="5" id="KW-1185">Reference proteome</keyword>
<evidence type="ECO:0000256" key="1">
    <source>
        <dbReference type="ARBA" id="ARBA00022729"/>
    </source>
</evidence>
<feature type="signal peptide" evidence="2">
    <location>
        <begin position="1"/>
        <end position="30"/>
    </location>
</feature>
<dbReference type="SMART" id="SM00062">
    <property type="entry name" value="PBPb"/>
    <property type="match status" value="1"/>
</dbReference>
<evidence type="ECO:0000313" key="5">
    <source>
        <dbReference type="Proteomes" id="UP000448575"/>
    </source>
</evidence>
<dbReference type="SUPFAM" id="SSF53850">
    <property type="entry name" value="Periplasmic binding protein-like II"/>
    <property type="match status" value="1"/>
</dbReference>
<feature type="chain" id="PRO_5026705988" evidence="2">
    <location>
        <begin position="31"/>
        <end position="271"/>
    </location>
</feature>
<dbReference type="Proteomes" id="UP000448575">
    <property type="component" value="Unassembled WGS sequence"/>
</dbReference>
<accession>A0A6N9HJG8</accession>
<feature type="domain" description="Solute-binding protein family 3/N-terminal" evidence="3">
    <location>
        <begin position="35"/>
        <end position="263"/>
    </location>
</feature>
<dbReference type="AlphaFoldDB" id="A0A6N9HJG8"/>
<dbReference type="Pfam" id="PF00497">
    <property type="entry name" value="SBP_bac_3"/>
    <property type="match status" value="1"/>
</dbReference>
<proteinExistence type="predicted"/>
<name>A0A6N9HJG8_9BURK</name>
<evidence type="ECO:0000259" key="3">
    <source>
        <dbReference type="SMART" id="SM00062"/>
    </source>
</evidence>
<dbReference type="Gene3D" id="3.40.190.10">
    <property type="entry name" value="Periplasmic binding protein-like II"/>
    <property type="match status" value="2"/>
</dbReference>
<dbReference type="PANTHER" id="PTHR35936">
    <property type="entry name" value="MEMBRANE-BOUND LYTIC MUREIN TRANSGLYCOSYLASE F"/>
    <property type="match status" value="1"/>
</dbReference>
<gene>
    <name evidence="4" type="ORF">GTP41_15440</name>
</gene>